<evidence type="ECO:0000256" key="1">
    <source>
        <dbReference type="SAM" id="MobiDB-lite"/>
    </source>
</evidence>
<protein>
    <submittedName>
        <fullName evidence="2">Uncharacterized protein</fullName>
    </submittedName>
</protein>
<reference evidence="2 3" key="1">
    <citation type="submission" date="2024-05" db="EMBL/GenBank/DDBJ databases">
        <title>A draft genome resource for the thread blight pathogen Marasmius tenuissimus strain MS-2.</title>
        <authorList>
            <person name="Yulfo-Soto G.E."/>
            <person name="Baruah I.K."/>
            <person name="Amoako-Attah I."/>
            <person name="Bukari Y."/>
            <person name="Meinhardt L.W."/>
            <person name="Bailey B.A."/>
            <person name="Cohen S.P."/>
        </authorList>
    </citation>
    <scope>NUCLEOTIDE SEQUENCE [LARGE SCALE GENOMIC DNA]</scope>
    <source>
        <strain evidence="2 3">MS-2</strain>
    </source>
</reference>
<dbReference type="Proteomes" id="UP001437256">
    <property type="component" value="Unassembled WGS sequence"/>
</dbReference>
<gene>
    <name evidence="2" type="ORF">AAF712_010292</name>
</gene>
<feature type="region of interest" description="Disordered" evidence="1">
    <location>
        <begin position="85"/>
        <end position="117"/>
    </location>
</feature>
<name>A0ABR2ZME4_9AGAR</name>
<feature type="compositionally biased region" description="Basic residues" evidence="1">
    <location>
        <begin position="94"/>
        <end position="109"/>
    </location>
</feature>
<proteinExistence type="predicted"/>
<evidence type="ECO:0000313" key="3">
    <source>
        <dbReference type="Proteomes" id="UP001437256"/>
    </source>
</evidence>
<comment type="caution">
    <text evidence="2">The sequence shown here is derived from an EMBL/GenBank/DDBJ whole genome shotgun (WGS) entry which is preliminary data.</text>
</comment>
<keyword evidence="3" id="KW-1185">Reference proteome</keyword>
<dbReference type="EMBL" id="JBBXMP010000095">
    <property type="protein sequence ID" value="KAL0062837.1"/>
    <property type="molecule type" value="Genomic_DNA"/>
</dbReference>
<sequence length="117" mass="14314">MSGCWAYGSSAPLRWMEKQRRLNLMRSENLRRVVEERQSRMEKRRQGRIRSAKYYAQHKADIAARRKVNRDRLKIRLNSLLESEREQIVESKHAKQRKYARRSREKRKKKESDKLTR</sequence>
<evidence type="ECO:0000313" key="2">
    <source>
        <dbReference type="EMBL" id="KAL0062837.1"/>
    </source>
</evidence>
<accession>A0ABR2ZME4</accession>
<organism evidence="2 3">
    <name type="scientific">Marasmius tenuissimus</name>
    <dbReference type="NCBI Taxonomy" id="585030"/>
    <lineage>
        <taxon>Eukaryota</taxon>
        <taxon>Fungi</taxon>
        <taxon>Dikarya</taxon>
        <taxon>Basidiomycota</taxon>
        <taxon>Agaricomycotina</taxon>
        <taxon>Agaricomycetes</taxon>
        <taxon>Agaricomycetidae</taxon>
        <taxon>Agaricales</taxon>
        <taxon>Marasmiineae</taxon>
        <taxon>Marasmiaceae</taxon>
        <taxon>Marasmius</taxon>
    </lineage>
</organism>